<feature type="region of interest" description="Disordered" evidence="10">
    <location>
        <begin position="1"/>
        <end position="33"/>
    </location>
</feature>
<dbReference type="GO" id="GO:0019343">
    <property type="term" value="P:cysteine biosynthetic process via cystathionine"/>
    <property type="evidence" value="ECO:0007669"/>
    <property type="project" value="TreeGrafter"/>
</dbReference>
<dbReference type="PANTHER" id="PTHR11808:SF15">
    <property type="entry name" value="CYSTATHIONINE GAMMA-LYASE"/>
    <property type="match status" value="1"/>
</dbReference>
<protein>
    <recommendedName>
        <fullName evidence="6">Cystathionine gamma-synthase</fullName>
        <ecNumber evidence="5">2.5.1.48</ecNumber>
    </recommendedName>
    <alternativeName>
        <fullName evidence="7">O-succinylhomoserine (thiol)-lyase</fullName>
    </alternativeName>
</protein>
<evidence type="ECO:0000256" key="4">
    <source>
        <dbReference type="ARBA" id="ARBA00051441"/>
    </source>
</evidence>
<proteinExistence type="inferred from homology"/>
<dbReference type="GO" id="GO:0004123">
    <property type="term" value="F:cystathionine gamma-lyase activity"/>
    <property type="evidence" value="ECO:0007669"/>
    <property type="project" value="TreeGrafter"/>
</dbReference>
<dbReference type="FunFam" id="3.90.1150.10:FF:000008">
    <property type="entry name" value="Cystathionine gamma-synthase"/>
    <property type="match status" value="1"/>
</dbReference>
<dbReference type="FunFam" id="3.40.640.10:FF:000009">
    <property type="entry name" value="Cystathionine gamma-synthase homolog"/>
    <property type="match status" value="1"/>
</dbReference>
<dbReference type="NCBIfam" id="NF005871">
    <property type="entry name" value="PRK07811.1"/>
    <property type="match status" value="1"/>
</dbReference>
<evidence type="ECO:0000313" key="11">
    <source>
        <dbReference type="EMBL" id="NNM46636.1"/>
    </source>
</evidence>
<gene>
    <name evidence="11" type="ORF">HJG52_11535</name>
</gene>
<feature type="modified residue" description="N6-(pyridoxal phosphate)lysine" evidence="8">
    <location>
        <position position="212"/>
    </location>
</feature>
<dbReference type="InterPro" id="IPR015422">
    <property type="entry name" value="PyrdxlP-dep_Trfase_small"/>
</dbReference>
<name>A0A849HA85_9MICO</name>
<dbReference type="InterPro" id="IPR015421">
    <property type="entry name" value="PyrdxlP-dep_Trfase_major"/>
</dbReference>
<dbReference type="AlphaFoldDB" id="A0A849HA85"/>
<dbReference type="InterPro" id="IPR000277">
    <property type="entry name" value="Cys/Met-Metab_PyrdxlP-dep_enz"/>
</dbReference>
<evidence type="ECO:0000256" key="5">
    <source>
        <dbReference type="ARBA" id="ARBA00066530"/>
    </source>
</evidence>
<dbReference type="EC" id="2.5.1.48" evidence="5"/>
<evidence type="ECO:0000256" key="8">
    <source>
        <dbReference type="PIRSR" id="PIRSR001434-2"/>
    </source>
</evidence>
<comment type="catalytic activity">
    <reaction evidence="4">
        <text>O-succinyl-L-homoserine + L-cysteine = L,L-cystathionine + succinate + H(+)</text>
        <dbReference type="Rhea" id="RHEA:20397"/>
        <dbReference type="ChEBI" id="CHEBI:15378"/>
        <dbReference type="ChEBI" id="CHEBI:30031"/>
        <dbReference type="ChEBI" id="CHEBI:35235"/>
        <dbReference type="ChEBI" id="CHEBI:57661"/>
        <dbReference type="ChEBI" id="CHEBI:58161"/>
        <dbReference type="EC" id="2.5.1.48"/>
    </reaction>
</comment>
<accession>A0A849HA85</accession>
<dbReference type="CDD" id="cd00614">
    <property type="entry name" value="CGS_like"/>
    <property type="match status" value="1"/>
</dbReference>
<evidence type="ECO:0000313" key="12">
    <source>
        <dbReference type="Proteomes" id="UP000588586"/>
    </source>
</evidence>
<dbReference type="Pfam" id="PF01053">
    <property type="entry name" value="Cys_Met_Meta_PP"/>
    <property type="match status" value="1"/>
</dbReference>
<dbReference type="SUPFAM" id="SSF53383">
    <property type="entry name" value="PLP-dependent transferases"/>
    <property type="match status" value="1"/>
</dbReference>
<dbReference type="Gene3D" id="3.40.640.10">
    <property type="entry name" value="Type I PLP-dependent aspartate aminotransferase-like (Major domain)"/>
    <property type="match status" value="1"/>
</dbReference>
<evidence type="ECO:0000256" key="2">
    <source>
        <dbReference type="ARBA" id="ARBA00009077"/>
    </source>
</evidence>
<evidence type="ECO:0000256" key="7">
    <source>
        <dbReference type="ARBA" id="ARBA00083849"/>
    </source>
</evidence>
<dbReference type="GO" id="GO:0005737">
    <property type="term" value="C:cytoplasm"/>
    <property type="evidence" value="ECO:0007669"/>
    <property type="project" value="TreeGrafter"/>
</dbReference>
<comment type="cofactor">
    <cofactor evidence="1 9">
        <name>pyridoxal 5'-phosphate</name>
        <dbReference type="ChEBI" id="CHEBI:597326"/>
    </cofactor>
</comment>
<dbReference type="PIRSF" id="PIRSF001434">
    <property type="entry name" value="CGS"/>
    <property type="match status" value="1"/>
</dbReference>
<dbReference type="GO" id="GO:0003962">
    <property type="term" value="F:cystathionine gamma-synthase activity"/>
    <property type="evidence" value="ECO:0007669"/>
    <property type="project" value="UniProtKB-EC"/>
</dbReference>
<keyword evidence="11" id="KW-0808">Transferase</keyword>
<dbReference type="GO" id="GO:0030170">
    <property type="term" value="F:pyridoxal phosphate binding"/>
    <property type="evidence" value="ECO:0007669"/>
    <property type="project" value="InterPro"/>
</dbReference>
<dbReference type="InterPro" id="IPR015424">
    <property type="entry name" value="PyrdxlP-dep_Trfase"/>
</dbReference>
<evidence type="ECO:0000256" key="6">
    <source>
        <dbReference type="ARBA" id="ARBA00068008"/>
    </source>
</evidence>
<comment type="caution">
    <text evidence="11">The sequence shown here is derived from an EMBL/GenBank/DDBJ whole genome shotgun (WGS) entry which is preliminary data.</text>
</comment>
<evidence type="ECO:0000256" key="10">
    <source>
        <dbReference type="SAM" id="MobiDB-lite"/>
    </source>
</evidence>
<dbReference type="GO" id="GO:0019346">
    <property type="term" value="P:transsulfuration"/>
    <property type="evidence" value="ECO:0007669"/>
    <property type="project" value="InterPro"/>
</dbReference>
<dbReference type="RefSeq" id="WP_171243712.1">
    <property type="nucleotide sequence ID" value="NZ_JABEPQ010000002.1"/>
</dbReference>
<comment type="similarity">
    <text evidence="2 9">Belongs to the trans-sulfuration enzymes family.</text>
</comment>
<evidence type="ECO:0000256" key="9">
    <source>
        <dbReference type="RuleBase" id="RU362118"/>
    </source>
</evidence>
<sequence>MSEQKASTDREAREPGFSTRAIHVGQDPDPTTGAVVTPIYQVSTYKQDGIGGFRGGYEYSRSANPTRTALETGFASLEGGDRAFAFASGLAGQDTLLRALLKPGDHVVVPSDAYGGTYRLFNKVLTTWGIDHTIAALADPEALRAAIRPGSTKLVWVETPTNPLLGIADIETLAGIAHDAGALLVVDNTFASPYLQQPLSLGADIVTHSTTKYAGGHSDVVGGMVVVGKDIAVPEYADAADRVAFHQNSMGGVAGPMDSWLVQRGLKTLAVRMERHCDNAERVVEFLTGHPAVSAVHYPGLESHPGHEVAAKQMKRFGGMISFQVKAGEDVAAKVCGETQLWTLGESLGGVESLIEHPGRMTHASVAGTELEVPSDLIRLSVGIEDVDDLIDDLRQALDRLG</sequence>
<evidence type="ECO:0000256" key="3">
    <source>
        <dbReference type="ARBA" id="ARBA00022898"/>
    </source>
</evidence>
<feature type="compositionally biased region" description="Basic and acidic residues" evidence="10">
    <location>
        <begin position="1"/>
        <end position="14"/>
    </location>
</feature>
<dbReference type="PANTHER" id="PTHR11808">
    <property type="entry name" value="TRANS-SULFURATION ENZYME FAMILY MEMBER"/>
    <property type="match status" value="1"/>
</dbReference>
<keyword evidence="3 8" id="KW-0663">Pyridoxal phosphate</keyword>
<dbReference type="Proteomes" id="UP000588586">
    <property type="component" value="Unassembled WGS sequence"/>
</dbReference>
<organism evidence="11 12">
    <name type="scientific">Knoellia koreensis</name>
    <dbReference type="NCBI Taxonomy" id="2730921"/>
    <lineage>
        <taxon>Bacteria</taxon>
        <taxon>Bacillati</taxon>
        <taxon>Actinomycetota</taxon>
        <taxon>Actinomycetes</taxon>
        <taxon>Micrococcales</taxon>
        <taxon>Intrasporangiaceae</taxon>
        <taxon>Knoellia</taxon>
    </lineage>
</organism>
<evidence type="ECO:0000256" key="1">
    <source>
        <dbReference type="ARBA" id="ARBA00001933"/>
    </source>
</evidence>
<dbReference type="Gene3D" id="3.90.1150.10">
    <property type="entry name" value="Aspartate Aminotransferase, domain 1"/>
    <property type="match status" value="1"/>
</dbReference>
<reference evidence="11 12" key="1">
    <citation type="submission" date="2020-04" db="EMBL/GenBank/DDBJ databases">
        <title>Knoellia sp. isolate from air conditioner.</title>
        <authorList>
            <person name="Chea S."/>
            <person name="Kim D.-U."/>
        </authorList>
    </citation>
    <scope>NUCLEOTIDE SEQUENCE [LARGE SCALE GENOMIC DNA]</scope>
    <source>
        <strain evidence="11 12">DB2414S</strain>
    </source>
</reference>
<dbReference type="EMBL" id="JABEPQ010000002">
    <property type="protein sequence ID" value="NNM46636.1"/>
    <property type="molecule type" value="Genomic_DNA"/>
</dbReference>
<keyword evidence="12" id="KW-1185">Reference proteome</keyword>